<keyword evidence="2" id="KW-1185">Reference proteome</keyword>
<protein>
    <submittedName>
        <fullName evidence="1">Uncharacterized protein</fullName>
    </submittedName>
</protein>
<gene>
    <name evidence="1" type="ORF">ILYODFUR_008818</name>
</gene>
<evidence type="ECO:0000313" key="1">
    <source>
        <dbReference type="EMBL" id="MEQ2228440.1"/>
    </source>
</evidence>
<proteinExistence type="predicted"/>
<dbReference type="Proteomes" id="UP001482620">
    <property type="component" value="Unassembled WGS sequence"/>
</dbReference>
<organism evidence="1 2">
    <name type="scientific">Ilyodon furcidens</name>
    <name type="common">goldbreast splitfin</name>
    <dbReference type="NCBI Taxonomy" id="33524"/>
    <lineage>
        <taxon>Eukaryota</taxon>
        <taxon>Metazoa</taxon>
        <taxon>Chordata</taxon>
        <taxon>Craniata</taxon>
        <taxon>Vertebrata</taxon>
        <taxon>Euteleostomi</taxon>
        <taxon>Actinopterygii</taxon>
        <taxon>Neopterygii</taxon>
        <taxon>Teleostei</taxon>
        <taxon>Neoteleostei</taxon>
        <taxon>Acanthomorphata</taxon>
        <taxon>Ovalentaria</taxon>
        <taxon>Atherinomorphae</taxon>
        <taxon>Cyprinodontiformes</taxon>
        <taxon>Goodeidae</taxon>
        <taxon>Ilyodon</taxon>
    </lineage>
</organism>
<sequence>MLQKNTKDTNNENLLSVWEEGGFSSLPVVCRVSLFFIEKYFLFLSLCSERHSSCRTFIFTKNQMTEGYRGNGIVSLCLSGGNETFCLLVNCPILCQMPATDTAGNAHIFSESNFFVTKVIM</sequence>
<dbReference type="EMBL" id="JAHRIQ010023773">
    <property type="protein sequence ID" value="MEQ2228440.1"/>
    <property type="molecule type" value="Genomic_DNA"/>
</dbReference>
<reference evidence="1 2" key="1">
    <citation type="submission" date="2021-06" db="EMBL/GenBank/DDBJ databases">
        <authorList>
            <person name="Palmer J.M."/>
        </authorList>
    </citation>
    <scope>NUCLEOTIDE SEQUENCE [LARGE SCALE GENOMIC DNA]</scope>
    <source>
        <strain evidence="2">if_2019</strain>
        <tissue evidence="1">Muscle</tissue>
    </source>
</reference>
<accession>A0ABV0T7T5</accession>
<evidence type="ECO:0000313" key="2">
    <source>
        <dbReference type="Proteomes" id="UP001482620"/>
    </source>
</evidence>
<comment type="caution">
    <text evidence="1">The sequence shown here is derived from an EMBL/GenBank/DDBJ whole genome shotgun (WGS) entry which is preliminary data.</text>
</comment>
<name>A0ABV0T7T5_9TELE</name>